<dbReference type="PANTHER" id="PTHR28004:SF2">
    <property type="entry name" value="D-SERINE DEHYDRATASE"/>
    <property type="match status" value="1"/>
</dbReference>
<comment type="similarity">
    <text evidence="1">Belongs to the DSD1 family.</text>
</comment>
<feature type="domain" description="D-serine dehydratase-like" evidence="3">
    <location>
        <begin position="263"/>
        <end position="353"/>
    </location>
</feature>
<protein>
    <submittedName>
        <fullName evidence="4">Threonine aldolase</fullName>
    </submittedName>
</protein>
<evidence type="ECO:0000313" key="5">
    <source>
        <dbReference type="Proteomes" id="UP000765802"/>
    </source>
</evidence>
<dbReference type="SMART" id="SM01119">
    <property type="entry name" value="D-ser_dehydrat"/>
    <property type="match status" value="1"/>
</dbReference>
<accession>A0ABR7MBI2</accession>
<comment type="caution">
    <text evidence="4">The sequence shown here is derived from an EMBL/GenBank/DDBJ whole genome shotgun (WGS) entry which is preliminary data.</text>
</comment>
<dbReference type="InterPro" id="IPR042208">
    <property type="entry name" value="D-ser_dehydrat-like_sf"/>
</dbReference>
<reference evidence="4 5" key="1">
    <citation type="submission" date="2016-07" db="EMBL/GenBank/DDBJ databases">
        <title>Genome analysis of Flavihumibacter stibioxidans YS-17.</title>
        <authorList>
            <person name="Shi K."/>
            <person name="Han Y."/>
            <person name="Wang G."/>
        </authorList>
    </citation>
    <scope>NUCLEOTIDE SEQUENCE [LARGE SCALE GENOMIC DNA]</scope>
    <source>
        <strain evidence="4 5">YS-17</strain>
    </source>
</reference>
<dbReference type="InterPro" id="IPR001608">
    <property type="entry name" value="Ala_racemase_N"/>
</dbReference>
<gene>
    <name evidence="4" type="ORF">BC349_15185</name>
</gene>
<evidence type="ECO:0000313" key="4">
    <source>
        <dbReference type="EMBL" id="MBC6492403.1"/>
    </source>
</evidence>
<name>A0ABR7MBI2_9BACT</name>
<dbReference type="InterPro" id="IPR051466">
    <property type="entry name" value="D-amino_acid_metab_enzyme"/>
</dbReference>
<keyword evidence="5" id="KW-1185">Reference proteome</keyword>
<dbReference type="CDD" id="cd06821">
    <property type="entry name" value="PLPDE_III_D-TA"/>
    <property type="match status" value="1"/>
</dbReference>
<dbReference type="Proteomes" id="UP000765802">
    <property type="component" value="Unassembled WGS sequence"/>
</dbReference>
<dbReference type="EMBL" id="MBUA01000028">
    <property type="protein sequence ID" value="MBC6492403.1"/>
    <property type="molecule type" value="Genomic_DNA"/>
</dbReference>
<dbReference type="Gene3D" id="2.40.37.20">
    <property type="entry name" value="D-serine dehydratase-like domain"/>
    <property type="match status" value="1"/>
</dbReference>
<organism evidence="4 5">
    <name type="scientific">Flavihumibacter stibioxidans</name>
    <dbReference type="NCBI Taxonomy" id="1834163"/>
    <lineage>
        <taxon>Bacteria</taxon>
        <taxon>Pseudomonadati</taxon>
        <taxon>Bacteroidota</taxon>
        <taxon>Chitinophagia</taxon>
        <taxon>Chitinophagales</taxon>
        <taxon>Chitinophagaceae</taxon>
        <taxon>Flavihumibacter</taxon>
    </lineage>
</organism>
<evidence type="ECO:0000256" key="2">
    <source>
        <dbReference type="ARBA" id="ARBA00023239"/>
    </source>
</evidence>
<dbReference type="RefSeq" id="WP_187257726.1">
    <property type="nucleotide sequence ID" value="NZ_JBHULF010000020.1"/>
</dbReference>
<dbReference type="SUPFAM" id="SSF51419">
    <property type="entry name" value="PLP-binding barrel"/>
    <property type="match status" value="1"/>
</dbReference>
<dbReference type="InterPro" id="IPR029066">
    <property type="entry name" value="PLP-binding_barrel"/>
</dbReference>
<dbReference type="Pfam" id="PF01168">
    <property type="entry name" value="Ala_racemase_N"/>
    <property type="match status" value="1"/>
</dbReference>
<evidence type="ECO:0000256" key="1">
    <source>
        <dbReference type="ARBA" id="ARBA00005323"/>
    </source>
</evidence>
<proteinExistence type="inferred from homology"/>
<dbReference type="InterPro" id="IPR026956">
    <property type="entry name" value="D-ser_dehydrat-like_dom"/>
</dbReference>
<dbReference type="PANTHER" id="PTHR28004">
    <property type="entry name" value="ZGC:162816-RELATED"/>
    <property type="match status" value="1"/>
</dbReference>
<sequence>MENNKPWYQIDGADMLDSPALVVFPERVKQNIQAAIAMVGSPSRLRPHVKTHKAAEVCRLMLDAGIHQFKCSTIAEAEMLALEGARDVLLAYQPVGPKVDRLLHLASRFPQTTFSCLVDDPFAASVLSAKALDKNLVLPVYLDLNVGMNRTGITAGDAAVQLYVHVSQLDGLRIFGLHAYDGHIRETDLTLRTRQVDEAFGPVYEMIDSLEKQGYPVPALIAGGSPSFPVHAKREREICSPGTFVYWDKGYGDKFPDQPFVHAALVVTRVVSKPGTNRITVDLGHKSIAAENELANRVFFLNAAGLVPVGQSEEHLVLETAHPEAFQVGDLLYGVPYHICPTVALHQFATTIEDHRITGRWMTVSRDRFLTI</sequence>
<keyword evidence="2" id="KW-0456">Lyase</keyword>
<dbReference type="Pfam" id="PF14031">
    <property type="entry name" value="D-ser_dehydrat"/>
    <property type="match status" value="1"/>
</dbReference>
<dbReference type="Gene3D" id="3.20.20.10">
    <property type="entry name" value="Alanine racemase"/>
    <property type="match status" value="1"/>
</dbReference>
<evidence type="ECO:0000259" key="3">
    <source>
        <dbReference type="SMART" id="SM01119"/>
    </source>
</evidence>